<dbReference type="eggNOG" id="COG2861">
    <property type="taxonomic scope" value="Bacteria"/>
</dbReference>
<feature type="transmembrane region" description="Helical" evidence="1">
    <location>
        <begin position="12"/>
        <end position="35"/>
    </location>
</feature>
<sequence length="295" mass="34683">MFLFYIKKNKFIIVIFIIISIVIGATQAFTSFFYFNNNNNLKVANAPLKDGFQEIQKDNLIIKNNKENKKPEIKPKFYLIIDDVGYDEFMLEQFIKLNLEINYAIIPFLPKSTILYKKLKNNNKTIIIHFPMQSKHRNSIEKFHINIEDKKEEIHKKIEKTFKMYPDAKIMNNHMGSLITSNKDLMKIILIKLKEIERYFFDSVTIAGSVPETVGKEIGVKVEKRDVFLDSKDTEKSVLKELEKAKNIARKHGIVKVIGHIWSKNTLKVLEKEESNLNQEFEFDNLLNLYEETIR</sequence>
<dbReference type="PANTHER" id="PTHR30105">
    <property type="entry name" value="UNCHARACTERIZED YIBQ-RELATED"/>
    <property type="match status" value="1"/>
</dbReference>
<keyword evidence="3" id="KW-1185">Reference proteome</keyword>
<reference evidence="2 3" key="1">
    <citation type="submission" date="2009-01" db="EMBL/GenBank/DDBJ databases">
        <authorList>
            <person name="Fraser-Liggett C.M."/>
            <person name="Mongodin E.F."/>
            <person name="Casjens B."/>
            <person name="Dunn J."/>
            <person name="Luft B."/>
            <person name="Qiu W."/>
            <person name="Schutzer S."/>
            <person name="Sebastian Y."/>
        </authorList>
    </citation>
    <scope>NUCLEOTIDE SEQUENCE [LARGE SCALE GENOMIC DNA]</scope>
    <source>
        <strain evidence="2 3">VS116</strain>
    </source>
</reference>
<dbReference type="Gene3D" id="3.20.20.370">
    <property type="entry name" value="Glycoside hydrolase/deacetylase"/>
    <property type="match status" value="1"/>
</dbReference>
<protein>
    <submittedName>
        <fullName evidence="2">Divergent polysaccharide deacetylase family protein</fullName>
    </submittedName>
</protein>
<dbReference type="HOGENOM" id="CLU_041643_3_0_12"/>
<keyword evidence="1" id="KW-0472">Membrane</keyword>
<dbReference type="PANTHER" id="PTHR30105:SF2">
    <property type="entry name" value="DIVERGENT POLYSACCHARIDE DEACETYLASE SUPERFAMILY"/>
    <property type="match status" value="1"/>
</dbReference>
<keyword evidence="1" id="KW-1133">Transmembrane helix</keyword>
<dbReference type="RefSeq" id="WP_006068596.1">
    <property type="nucleotide sequence ID" value="NZ_ABCY02000001.1"/>
</dbReference>
<dbReference type="OrthoDB" id="9784811at2"/>
<name>D6RWB6_BORVA</name>
<evidence type="ECO:0000256" key="1">
    <source>
        <dbReference type="SAM" id="Phobius"/>
    </source>
</evidence>
<dbReference type="Pfam" id="PF04748">
    <property type="entry name" value="Polysacc_deac_2"/>
    <property type="match status" value="1"/>
</dbReference>
<accession>D6RWB6</accession>
<organism evidence="2 3">
    <name type="scientific">Borreliella valaisiana VS116</name>
    <dbReference type="NCBI Taxonomy" id="445987"/>
    <lineage>
        <taxon>Bacteria</taxon>
        <taxon>Pseudomonadati</taxon>
        <taxon>Spirochaetota</taxon>
        <taxon>Spirochaetia</taxon>
        <taxon>Spirochaetales</taxon>
        <taxon>Borreliaceae</taxon>
        <taxon>Borreliella</taxon>
    </lineage>
</organism>
<dbReference type="Proteomes" id="UP000006163">
    <property type="component" value="Unassembled WGS sequence"/>
</dbReference>
<dbReference type="GO" id="GO:0005975">
    <property type="term" value="P:carbohydrate metabolic process"/>
    <property type="evidence" value="ECO:0007669"/>
    <property type="project" value="InterPro"/>
</dbReference>
<dbReference type="InterPro" id="IPR006837">
    <property type="entry name" value="Divergent_DAC"/>
</dbReference>
<dbReference type="CDD" id="cd10936">
    <property type="entry name" value="CE4_DAC2"/>
    <property type="match status" value="1"/>
</dbReference>
<evidence type="ECO:0000313" key="2">
    <source>
        <dbReference type="EMBL" id="EEF81788.1"/>
    </source>
</evidence>
<proteinExistence type="predicted"/>
<comment type="caution">
    <text evidence="2">The sequence shown here is derived from an EMBL/GenBank/DDBJ whole genome shotgun (WGS) entry which is preliminary data.</text>
</comment>
<gene>
    <name evidence="2" type="ORF">BVAVS116_0789</name>
</gene>
<dbReference type="EMBL" id="ABCY02000001">
    <property type="protein sequence ID" value="EEF81788.1"/>
    <property type="molecule type" value="Genomic_DNA"/>
</dbReference>
<dbReference type="GeneID" id="63641548"/>
<evidence type="ECO:0000313" key="3">
    <source>
        <dbReference type="Proteomes" id="UP000006163"/>
    </source>
</evidence>
<dbReference type="InterPro" id="IPR011330">
    <property type="entry name" value="Glyco_hydro/deAcase_b/a-brl"/>
</dbReference>
<dbReference type="SUPFAM" id="SSF88713">
    <property type="entry name" value="Glycoside hydrolase/deacetylase"/>
    <property type="match status" value="1"/>
</dbReference>
<dbReference type="AlphaFoldDB" id="D6RWB6"/>
<keyword evidence="1" id="KW-0812">Transmembrane</keyword>